<keyword evidence="2" id="KW-1185">Reference proteome</keyword>
<evidence type="ECO:0000313" key="2">
    <source>
        <dbReference type="Proteomes" id="UP000317169"/>
    </source>
</evidence>
<name>A0A507ZUK5_9FLAO</name>
<dbReference type="Proteomes" id="UP000317169">
    <property type="component" value="Unassembled WGS sequence"/>
</dbReference>
<dbReference type="OrthoDB" id="1119488at2"/>
<comment type="caution">
    <text evidence="1">The sequence shown here is derived from an EMBL/GenBank/DDBJ whole genome shotgun (WGS) entry which is preliminary data.</text>
</comment>
<accession>A0A507ZUK5</accession>
<organism evidence="1 2">
    <name type="scientific">Haloflavibacter putidus</name>
    <dbReference type="NCBI Taxonomy" id="2576776"/>
    <lineage>
        <taxon>Bacteria</taxon>
        <taxon>Pseudomonadati</taxon>
        <taxon>Bacteroidota</taxon>
        <taxon>Flavobacteriia</taxon>
        <taxon>Flavobacteriales</taxon>
        <taxon>Flavobacteriaceae</taxon>
        <taxon>Haloflavibacter</taxon>
    </lineage>
</organism>
<evidence type="ECO:0000313" key="1">
    <source>
        <dbReference type="EMBL" id="TQD40163.1"/>
    </source>
</evidence>
<dbReference type="AlphaFoldDB" id="A0A507ZUK5"/>
<dbReference type="InterPro" id="IPR046144">
    <property type="entry name" value="DUF6146"/>
</dbReference>
<proteinExistence type="predicted"/>
<reference evidence="1 2" key="1">
    <citation type="submission" date="2019-06" db="EMBL/GenBank/DDBJ databases">
        <title>Flavibacter putida gen. nov., sp. nov., a novel marine bacterium of the family Flavobacteriaceae isolated from coastal seawater.</title>
        <authorList>
            <person name="Feng X."/>
        </authorList>
    </citation>
    <scope>NUCLEOTIDE SEQUENCE [LARGE SCALE GENOMIC DNA]</scope>
    <source>
        <strain evidence="1 2">PLHSN227</strain>
    </source>
</reference>
<dbReference type="RefSeq" id="WP_141420693.1">
    <property type="nucleotide sequence ID" value="NZ_VIAR01000002.1"/>
</dbReference>
<gene>
    <name evidence="1" type="ORF">FKR84_02905</name>
</gene>
<dbReference type="Pfam" id="PF19643">
    <property type="entry name" value="DUF6146"/>
    <property type="match status" value="1"/>
</dbReference>
<dbReference type="EMBL" id="VIAR01000002">
    <property type="protein sequence ID" value="TQD40163.1"/>
    <property type="molecule type" value="Genomic_DNA"/>
</dbReference>
<sequence>MQNILSLFSLILLLNACKTSQNDSGQNENSSQGNNQHLTYEVLIKEPGFIAWKKNQPQINTYKLGFLKEKNTDFINNFNKRVDNSEYDKELYLSEINYDENREYGKEVHYNLYNYFIYFQEKYKQDL</sequence>
<protein>
    <submittedName>
        <fullName evidence="1">Uncharacterized protein</fullName>
    </submittedName>
</protein>